<gene>
    <name evidence="1" type="ORF">BAUCODRAFT_29905</name>
</gene>
<keyword evidence="2" id="KW-1185">Reference proteome</keyword>
<dbReference type="RefSeq" id="XP_007672896.1">
    <property type="nucleotide sequence ID" value="XM_007674706.1"/>
</dbReference>
<proteinExistence type="predicted"/>
<dbReference type="KEGG" id="bcom:BAUCODRAFT_29905"/>
<name>M2LXY4_BAUPA</name>
<dbReference type="HOGENOM" id="CLU_2978769_0_0_1"/>
<sequence length="58" mass="6681">MTETLEDDFYLLCWTSYTGPPQMHDSSLSVLAAKKPLRYDANGTAKCLPSMHWRRRSC</sequence>
<evidence type="ECO:0000313" key="1">
    <source>
        <dbReference type="EMBL" id="EMC99547.1"/>
    </source>
</evidence>
<evidence type="ECO:0000313" key="2">
    <source>
        <dbReference type="Proteomes" id="UP000011761"/>
    </source>
</evidence>
<reference evidence="1 2" key="1">
    <citation type="journal article" date="2012" name="PLoS Pathog.">
        <title>Diverse lifestyles and strategies of plant pathogenesis encoded in the genomes of eighteen Dothideomycetes fungi.</title>
        <authorList>
            <person name="Ohm R.A."/>
            <person name="Feau N."/>
            <person name="Henrissat B."/>
            <person name="Schoch C.L."/>
            <person name="Horwitz B.A."/>
            <person name="Barry K.W."/>
            <person name="Condon B.J."/>
            <person name="Copeland A.C."/>
            <person name="Dhillon B."/>
            <person name="Glaser F."/>
            <person name="Hesse C.N."/>
            <person name="Kosti I."/>
            <person name="LaButti K."/>
            <person name="Lindquist E.A."/>
            <person name="Lucas S."/>
            <person name="Salamov A.A."/>
            <person name="Bradshaw R.E."/>
            <person name="Ciuffetti L."/>
            <person name="Hamelin R.C."/>
            <person name="Kema G.H.J."/>
            <person name="Lawrence C."/>
            <person name="Scott J.A."/>
            <person name="Spatafora J.W."/>
            <person name="Turgeon B.G."/>
            <person name="de Wit P.J.G.M."/>
            <person name="Zhong S."/>
            <person name="Goodwin S.B."/>
            <person name="Grigoriev I.V."/>
        </authorList>
    </citation>
    <scope>NUCLEOTIDE SEQUENCE [LARGE SCALE GENOMIC DNA]</scope>
    <source>
        <strain evidence="1 2">UAMH 10762</strain>
    </source>
</reference>
<dbReference type="AlphaFoldDB" id="M2LXY4"/>
<dbReference type="Proteomes" id="UP000011761">
    <property type="component" value="Unassembled WGS sequence"/>
</dbReference>
<accession>M2LXY4</accession>
<dbReference type="EMBL" id="KB445551">
    <property type="protein sequence ID" value="EMC99547.1"/>
    <property type="molecule type" value="Genomic_DNA"/>
</dbReference>
<dbReference type="GeneID" id="19111047"/>
<organism evidence="1 2">
    <name type="scientific">Baudoinia panamericana (strain UAMH 10762)</name>
    <name type="common">Angels' share fungus</name>
    <name type="synonym">Baudoinia compniacensis (strain UAMH 10762)</name>
    <dbReference type="NCBI Taxonomy" id="717646"/>
    <lineage>
        <taxon>Eukaryota</taxon>
        <taxon>Fungi</taxon>
        <taxon>Dikarya</taxon>
        <taxon>Ascomycota</taxon>
        <taxon>Pezizomycotina</taxon>
        <taxon>Dothideomycetes</taxon>
        <taxon>Dothideomycetidae</taxon>
        <taxon>Mycosphaerellales</taxon>
        <taxon>Teratosphaeriaceae</taxon>
        <taxon>Baudoinia</taxon>
    </lineage>
</organism>
<protein>
    <submittedName>
        <fullName evidence="1">Uncharacterized protein</fullName>
    </submittedName>
</protein>